<gene>
    <name evidence="2" type="ORF">SMN809_LOCUS46064</name>
</gene>
<evidence type="ECO:0000313" key="3">
    <source>
        <dbReference type="Proteomes" id="UP000676336"/>
    </source>
</evidence>
<dbReference type="AlphaFoldDB" id="A0A8S3B5E2"/>
<feature type="compositionally biased region" description="Polar residues" evidence="1">
    <location>
        <begin position="15"/>
        <end position="27"/>
    </location>
</feature>
<protein>
    <submittedName>
        <fullName evidence="2">Uncharacterized protein</fullName>
    </submittedName>
</protein>
<dbReference type="EMBL" id="CAJOBI010142488">
    <property type="protein sequence ID" value="CAF4774219.1"/>
    <property type="molecule type" value="Genomic_DNA"/>
</dbReference>
<comment type="caution">
    <text evidence="2">The sequence shown here is derived from an EMBL/GenBank/DDBJ whole genome shotgun (WGS) entry which is preliminary data.</text>
</comment>
<feature type="compositionally biased region" description="Basic and acidic residues" evidence="1">
    <location>
        <begin position="55"/>
        <end position="67"/>
    </location>
</feature>
<feature type="compositionally biased region" description="Polar residues" evidence="1">
    <location>
        <begin position="35"/>
        <end position="45"/>
    </location>
</feature>
<proteinExistence type="predicted"/>
<dbReference type="Proteomes" id="UP000676336">
    <property type="component" value="Unassembled WGS sequence"/>
</dbReference>
<sequence length="67" mass="7318">MSNISSDNDVIVLPNRTNNRQSSTNLPSHIEGKVDNQSGDMSSERNGIITALSTADDKVDENKQEDN</sequence>
<feature type="non-terminal residue" evidence="2">
    <location>
        <position position="67"/>
    </location>
</feature>
<name>A0A8S3B5E2_9BILA</name>
<feature type="region of interest" description="Disordered" evidence="1">
    <location>
        <begin position="1"/>
        <end position="67"/>
    </location>
</feature>
<evidence type="ECO:0000313" key="2">
    <source>
        <dbReference type="EMBL" id="CAF4774219.1"/>
    </source>
</evidence>
<organism evidence="2 3">
    <name type="scientific">Rotaria magnacalcarata</name>
    <dbReference type="NCBI Taxonomy" id="392030"/>
    <lineage>
        <taxon>Eukaryota</taxon>
        <taxon>Metazoa</taxon>
        <taxon>Spiralia</taxon>
        <taxon>Gnathifera</taxon>
        <taxon>Rotifera</taxon>
        <taxon>Eurotatoria</taxon>
        <taxon>Bdelloidea</taxon>
        <taxon>Philodinida</taxon>
        <taxon>Philodinidae</taxon>
        <taxon>Rotaria</taxon>
    </lineage>
</organism>
<reference evidence="2" key="1">
    <citation type="submission" date="2021-02" db="EMBL/GenBank/DDBJ databases">
        <authorList>
            <person name="Nowell W R."/>
        </authorList>
    </citation>
    <scope>NUCLEOTIDE SEQUENCE</scope>
</reference>
<accession>A0A8S3B5E2</accession>
<evidence type="ECO:0000256" key="1">
    <source>
        <dbReference type="SAM" id="MobiDB-lite"/>
    </source>
</evidence>